<dbReference type="Proteomes" id="UP000298663">
    <property type="component" value="Unassembled WGS sequence"/>
</dbReference>
<evidence type="ECO:0000313" key="1">
    <source>
        <dbReference type="EMBL" id="TKR87655.1"/>
    </source>
</evidence>
<dbReference type="STRING" id="34508.A0A4V6A4N4"/>
<evidence type="ECO:0000313" key="2">
    <source>
        <dbReference type="Proteomes" id="UP000298663"/>
    </source>
</evidence>
<dbReference type="AlphaFoldDB" id="A0A4V6A4N4"/>
<proteinExistence type="predicted"/>
<reference evidence="1 2" key="2">
    <citation type="journal article" date="2019" name="G3 (Bethesda)">
        <title>Hybrid Assembly of the Genome of the Entomopathogenic Nematode Steinernema carpocapsae Identifies the X-Chromosome.</title>
        <authorList>
            <person name="Serra L."/>
            <person name="Macchietto M."/>
            <person name="Macias-Munoz A."/>
            <person name="McGill C.J."/>
            <person name="Rodriguez I.M."/>
            <person name="Rodriguez B."/>
            <person name="Murad R."/>
            <person name="Mortazavi A."/>
        </authorList>
    </citation>
    <scope>NUCLEOTIDE SEQUENCE [LARGE SCALE GENOMIC DNA]</scope>
    <source>
        <strain evidence="1 2">ALL</strain>
    </source>
</reference>
<accession>A0A4V6A4N4</accession>
<protein>
    <submittedName>
        <fullName evidence="1">Uncharacterized protein</fullName>
    </submittedName>
</protein>
<sequence>MEILALRIPPKTHLMLHNFYRYSSNAAQHGARSHKNRSDGEKHVNANGTAAVTANGAATVTANGAATVTANGAATVTANGAATVTANGAATVTANGAATVNFFLEFFNLLTQSRV</sequence>
<comment type="caution">
    <text evidence="1">The sequence shown here is derived from an EMBL/GenBank/DDBJ whole genome shotgun (WGS) entry which is preliminary data.</text>
</comment>
<name>A0A4V6A4N4_STECR</name>
<keyword evidence="2" id="KW-1185">Reference proteome</keyword>
<gene>
    <name evidence="1" type="ORF">L596_012022</name>
</gene>
<reference evidence="1 2" key="1">
    <citation type="journal article" date="2015" name="Genome Biol.">
        <title>Comparative genomics of Steinernema reveals deeply conserved gene regulatory networks.</title>
        <authorList>
            <person name="Dillman A.R."/>
            <person name="Macchietto M."/>
            <person name="Porter C.F."/>
            <person name="Rogers A."/>
            <person name="Williams B."/>
            <person name="Antoshechkin I."/>
            <person name="Lee M.M."/>
            <person name="Goodwin Z."/>
            <person name="Lu X."/>
            <person name="Lewis E.E."/>
            <person name="Goodrich-Blair H."/>
            <person name="Stock S.P."/>
            <person name="Adams B.J."/>
            <person name="Sternberg P.W."/>
            <person name="Mortazavi A."/>
        </authorList>
    </citation>
    <scope>NUCLEOTIDE SEQUENCE [LARGE SCALE GENOMIC DNA]</scope>
    <source>
        <strain evidence="1 2">ALL</strain>
    </source>
</reference>
<organism evidence="1 2">
    <name type="scientific">Steinernema carpocapsae</name>
    <name type="common">Entomopathogenic nematode</name>
    <dbReference type="NCBI Taxonomy" id="34508"/>
    <lineage>
        <taxon>Eukaryota</taxon>
        <taxon>Metazoa</taxon>
        <taxon>Ecdysozoa</taxon>
        <taxon>Nematoda</taxon>
        <taxon>Chromadorea</taxon>
        <taxon>Rhabditida</taxon>
        <taxon>Tylenchina</taxon>
        <taxon>Panagrolaimomorpha</taxon>
        <taxon>Strongyloidoidea</taxon>
        <taxon>Steinernematidae</taxon>
        <taxon>Steinernema</taxon>
    </lineage>
</organism>
<dbReference type="EMBL" id="AZBU02000003">
    <property type="protein sequence ID" value="TKR87655.1"/>
    <property type="molecule type" value="Genomic_DNA"/>
</dbReference>
<dbReference type="SUPFAM" id="SSF69349">
    <property type="entry name" value="Phage fibre proteins"/>
    <property type="match status" value="1"/>
</dbReference>